<dbReference type="Proteomes" id="UP000269015">
    <property type="component" value="Chromosome"/>
</dbReference>
<organism evidence="1 2">
    <name type="scientific">Chryseobacterium indologenes</name>
    <name type="common">Flavobacterium indologenes</name>
    <dbReference type="NCBI Taxonomy" id="253"/>
    <lineage>
        <taxon>Bacteria</taxon>
        <taxon>Pseudomonadati</taxon>
        <taxon>Bacteroidota</taxon>
        <taxon>Flavobacteriia</taxon>
        <taxon>Flavobacteriales</taxon>
        <taxon>Weeksellaceae</taxon>
        <taxon>Chryseobacterium group</taxon>
        <taxon>Chryseobacterium</taxon>
    </lineage>
</organism>
<evidence type="ECO:0000313" key="1">
    <source>
        <dbReference type="EMBL" id="AZB18086.1"/>
    </source>
</evidence>
<gene>
    <name evidence="1" type="ORF">EG352_10020</name>
</gene>
<dbReference type="EMBL" id="CP033930">
    <property type="protein sequence ID" value="AZB18086.1"/>
    <property type="molecule type" value="Genomic_DNA"/>
</dbReference>
<name>A0AAD1DV58_CHRID</name>
<proteinExistence type="predicted"/>
<dbReference type="AlphaFoldDB" id="A0AAD1DV58"/>
<evidence type="ECO:0000313" key="2">
    <source>
        <dbReference type="Proteomes" id="UP000269015"/>
    </source>
</evidence>
<protein>
    <submittedName>
        <fullName evidence="1">Uncharacterized protein</fullName>
    </submittedName>
</protein>
<sequence>MSEYQCFFNIFIWKKRTARVRNSDVLFTRRGTEFSENQKKKLIMKKIITVLLLQLFTWNYSQYVDIIEKGKLENLTPREFMIPLKNEANYKSSFVAQYKAHYPNTYLGHLFTAIADEAKRSGANAYHVVSFKEADNQNDAELVLDTYYLEDSDIKQQSLWVEKNNVYIIGEPVLNTDKTSKFKVNGEKKEVRDNTFMKITLKESEEVKIVKGGITGMAVWVKWKPEQFSKFYSFSGLGIDGVGFGTNGMGIGINTGRIYPVDPDVGYFLIQVLKESK</sequence>
<accession>A0AAD1DV58</accession>
<reference evidence="1 2" key="1">
    <citation type="submission" date="2018-11" db="EMBL/GenBank/DDBJ databases">
        <title>Proposal to divide the Flavobacteriaceae and reorganize its genera based on Amino Acid Identity values calculated from whole genome sequences.</title>
        <authorList>
            <person name="Nicholson A.C."/>
            <person name="Gulvik C.A."/>
            <person name="Whitney A.M."/>
            <person name="Humrighouse B.W."/>
            <person name="Bell M."/>
            <person name="Holmes B."/>
            <person name="Steigerwalt A.G."/>
            <person name="Villarma A."/>
            <person name="Sheth M."/>
            <person name="Batra D."/>
            <person name="Pryor J."/>
            <person name="Bernardet J.-F."/>
            <person name="Hugo C."/>
            <person name="Kampfer P."/>
            <person name="Newman J."/>
            <person name="McQuiston J.R."/>
        </authorList>
    </citation>
    <scope>NUCLEOTIDE SEQUENCE [LARGE SCALE GENOMIC DNA]</scope>
    <source>
        <strain evidence="1 2">H5559</strain>
    </source>
</reference>